<name>A0ABW4IAC5_9SPHI</name>
<protein>
    <submittedName>
        <fullName evidence="1">Uncharacterized protein</fullName>
    </submittedName>
</protein>
<dbReference type="RefSeq" id="WP_379661326.1">
    <property type="nucleotide sequence ID" value="NZ_JBHUDG010000003.1"/>
</dbReference>
<evidence type="ECO:0000313" key="2">
    <source>
        <dbReference type="Proteomes" id="UP001597118"/>
    </source>
</evidence>
<gene>
    <name evidence="1" type="ORF">ACFSAH_03595</name>
</gene>
<reference evidence="2" key="1">
    <citation type="journal article" date="2019" name="Int. J. Syst. Evol. Microbiol.">
        <title>The Global Catalogue of Microorganisms (GCM) 10K type strain sequencing project: providing services to taxonomists for standard genome sequencing and annotation.</title>
        <authorList>
            <consortium name="The Broad Institute Genomics Platform"/>
            <consortium name="The Broad Institute Genome Sequencing Center for Infectious Disease"/>
            <person name="Wu L."/>
            <person name="Ma J."/>
        </authorList>
    </citation>
    <scope>NUCLEOTIDE SEQUENCE [LARGE SCALE GENOMIC DNA]</scope>
    <source>
        <strain evidence="2">CCUG 53762</strain>
    </source>
</reference>
<dbReference type="Proteomes" id="UP001597118">
    <property type="component" value="Unassembled WGS sequence"/>
</dbReference>
<sequence length="62" mass="7170">MEKNYIEAAIPPEFGATGAQRNNDGYLVKVNWTALSNPLKPKYYIQYIVDTVFERVKSIEFK</sequence>
<keyword evidence="2" id="KW-1185">Reference proteome</keyword>
<proteinExistence type="predicted"/>
<accession>A0ABW4IAC5</accession>
<organism evidence="1 2">
    <name type="scientific">Pseudopedobacter beijingensis</name>
    <dbReference type="NCBI Taxonomy" id="1207056"/>
    <lineage>
        <taxon>Bacteria</taxon>
        <taxon>Pseudomonadati</taxon>
        <taxon>Bacteroidota</taxon>
        <taxon>Sphingobacteriia</taxon>
        <taxon>Sphingobacteriales</taxon>
        <taxon>Sphingobacteriaceae</taxon>
        <taxon>Pseudopedobacter</taxon>
    </lineage>
</organism>
<evidence type="ECO:0000313" key="1">
    <source>
        <dbReference type="EMBL" id="MFD1628944.1"/>
    </source>
</evidence>
<comment type="caution">
    <text evidence="1">The sequence shown here is derived from an EMBL/GenBank/DDBJ whole genome shotgun (WGS) entry which is preliminary data.</text>
</comment>
<dbReference type="EMBL" id="JBHUDG010000003">
    <property type="protein sequence ID" value="MFD1628944.1"/>
    <property type="molecule type" value="Genomic_DNA"/>
</dbReference>